<name>A0A0W0R093_9GAMM</name>
<dbReference type="Proteomes" id="UP000054859">
    <property type="component" value="Unassembled WGS sequence"/>
</dbReference>
<evidence type="ECO:0000313" key="3">
    <source>
        <dbReference type="Proteomes" id="UP000054859"/>
    </source>
</evidence>
<dbReference type="PANTHER" id="PTHR36536">
    <property type="entry name" value="UPF0111 PROTEIN HI_1603"/>
    <property type="match status" value="1"/>
</dbReference>
<dbReference type="InterPro" id="IPR038078">
    <property type="entry name" value="PhoU-like_sf"/>
</dbReference>
<sequence>MVQKSMSSIFNMFGPSPIKPLERHMRVAYQCARQLFPLFEAVLKKNWEEAEILQKKIIALEKESDLIKRDLRLHLPTGLFLPVARTDVLELLSAQDRIANKAEDIAGLIISRRMIIPEALSALFLPFLHRCLDAAKQACKAINELDELLESGFRGNEVKIVEEMILKLDEIEHDSDEKLAEIRHKIFELENDLPALEIIFLYKLVQWIGELADHAQTVGGRLQILIAR</sequence>
<dbReference type="EMBL" id="LNKA01000019">
    <property type="protein sequence ID" value="KTC64496.1"/>
    <property type="molecule type" value="Genomic_DNA"/>
</dbReference>
<dbReference type="NCBIfam" id="TIGR00153">
    <property type="entry name" value="TIGR00153 family protein"/>
    <property type="match status" value="1"/>
</dbReference>
<dbReference type="PANTHER" id="PTHR36536:SF3">
    <property type="entry name" value="UPF0111 PROTEIN HI_1603"/>
    <property type="match status" value="1"/>
</dbReference>
<accession>A0A0W0R093</accession>
<dbReference type="Pfam" id="PF01865">
    <property type="entry name" value="PhoU_div"/>
    <property type="match status" value="1"/>
</dbReference>
<evidence type="ECO:0000313" key="2">
    <source>
        <dbReference type="EMBL" id="KTC64496.1"/>
    </source>
</evidence>
<organism evidence="2 3">
    <name type="scientific">Legionella adelaidensis</name>
    <dbReference type="NCBI Taxonomy" id="45056"/>
    <lineage>
        <taxon>Bacteria</taxon>
        <taxon>Pseudomonadati</taxon>
        <taxon>Pseudomonadota</taxon>
        <taxon>Gammaproteobacteria</taxon>
        <taxon>Legionellales</taxon>
        <taxon>Legionellaceae</taxon>
        <taxon>Legionella</taxon>
    </lineage>
</organism>
<protein>
    <submittedName>
        <fullName evidence="2">Putative phosphate transport regulator</fullName>
    </submittedName>
</protein>
<proteinExistence type="inferred from homology"/>
<dbReference type="InterPro" id="IPR018445">
    <property type="entry name" value="Put_Phosphate_transp_reg"/>
</dbReference>
<dbReference type="InterPro" id="IPR002727">
    <property type="entry name" value="DUF47"/>
</dbReference>
<keyword evidence="3" id="KW-1185">Reference proteome</keyword>
<reference evidence="2 3" key="1">
    <citation type="submission" date="2015-11" db="EMBL/GenBank/DDBJ databases">
        <title>Identification of large and diverse effector repertoires of 38 Legionella species.</title>
        <authorList>
            <person name="Burstein D."/>
            <person name="Amaro F."/>
            <person name="Zusman T."/>
            <person name="Lifshitz Z."/>
            <person name="Cohen O."/>
            <person name="Gilbert J.A."/>
            <person name="Pupko T."/>
            <person name="Shuman H.A."/>
            <person name="Segal G."/>
        </authorList>
    </citation>
    <scope>NUCLEOTIDE SEQUENCE [LARGE SCALE GENOMIC DNA]</scope>
    <source>
        <strain evidence="2 3">1762-AUS-E</strain>
    </source>
</reference>
<comment type="similarity">
    <text evidence="1">Belongs to the UPF0111 family.</text>
</comment>
<evidence type="ECO:0000256" key="1">
    <source>
        <dbReference type="ARBA" id="ARBA00008591"/>
    </source>
</evidence>
<dbReference type="SUPFAM" id="SSF109755">
    <property type="entry name" value="PhoU-like"/>
    <property type="match status" value="1"/>
</dbReference>
<dbReference type="STRING" id="45056.Lade_1790"/>
<gene>
    <name evidence="2" type="ORF">Lade_1790</name>
</gene>
<dbReference type="PATRIC" id="fig|45056.6.peg.1849"/>
<dbReference type="Gene3D" id="1.20.58.220">
    <property type="entry name" value="Phosphate transport system protein phou homolog 2, domain 2"/>
    <property type="match status" value="1"/>
</dbReference>
<comment type="caution">
    <text evidence="2">The sequence shown here is derived from an EMBL/GenBank/DDBJ whole genome shotgun (WGS) entry which is preliminary data.</text>
</comment>
<dbReference type="AlphaFoldDB" id="A0A0W0R093"/>